<comment type="caution">
    <text evidence="1">The sequence shown here is derived from an EMBL/GenBank/DDBJ whole genome shotgun (WGS) entry which is preliminary data.</text>
</comment>
<gene>
    <name evidence="1" type="ORF">BEN30_01090</name>
</gene>
<keyword evidence="2" id="KW-1185">Reference proteome</keyword>
<dbReference type="RefSeq" id="WP_069959381.1">
    <property type="nucleotide sequence ID" value="NZ_MCGG01000078.1"/>
</dbReference>
<accession>A0A1E5Q340</accession>
<proteinExistence type="predicted"/>
<dbReference type="Proteomes" id="UP000095347">
    <property type="component" value="Unassembled WGS sequence"/>
</dbReference>
<protein>
    <submittedName>
        <fullName evidence="1">Uncharacterized protein</fullName>
    </submittedName>
</protein>
<name>A0A1E5Q340_9PROT</name>
<organism evidence="1 2">
    <name type="scientific">Magnetovibrio blakemorei</name>
    <dbReference type="NCBI Taxonomy" id="28181"/>
    <lineage>
        <taxon>Bacteria</taxon>
        <taxon>Pseudomonadati</taxon>
        <taxon>Pseudomonadota</taxon>
        <taxon>Alphaproteobacteria</taxon>
        <taxon>Rhodospirillales</taxon>
        <taxon>Magnetovibrionaceae</taxon>
        <taxon>Magnetovibrio</taxon>
    </lineage>
</organism>
<dbReference type="AlphaFoldDB" id="A0A1E5Q340"/>
<reference evidence="2" key="1">
    <citation type="submission" date="2016-07" db="EMBL/GenBank/DDBJ databases">
        <authorList>
            <person name="Florea S."/>
            <person name="Webb J.S."/>
            <person name="Jaromczyk J."/>
            <person name="Schardl C.L."/>
        </authorList>
    </citation>
    <scope>NUCLEOTIDE SEQUENCE [LARGE SCALE GENOMIC DNA]</scope>
    <source>
        <strain evidence="2">MV-1</strain>
    </source>
</reference>
<dbReference type="EMBL" id="MCGG01000078">
    <property type="protein sequence ID" value="OEJ64033.1"/>
    <property type="molecule type" value="Genomic_DNA"/>
</dbReference>
<evidence type="ECO:0000313" key="1">
    <source>
        <dbReference type="EMBL" id="OEJ64033.1"/>
    </source>
</evidence>
<evidence type="ECO:0000313" key="2">
    <source>
        <dbReference type="Proteomes" id="UP000095347"/>
    </source>
</evidence>
<sequence length="69" mass="7576">MRDTIKALFASIRNLLGVFDASTEGLHTFAKGINPYGQAFASVGEMVNDTVAQAREVQIREHAKLLENL</sequence>